<proteinExistence type="predicted"/>
<accession>A0A1H0RUN1</accession>
<reference evidence="2" key="1">
    <citation type="submission" date="2016-10" db="EMBL/GenBank/DDBJ databases">
        <authorList>
            <person name="Varghese N."/>
            <person name="Submissions S."/>
        </authorList>
    </citation>
    <scope>NUCLEOTIDE SEQUENCE [LARGE SCALE GENOMIC DNA]</scope>
    <source>
        <strain evidence="2">CGMCC 1.3703</strain>
    </source>
</reference>
<organism evidence="1 2">
    <name type="scientific">Halobacillus aidingensis</name>
    <dbReference type="NCBI Taxonomy" id="240303"/>
    <lineage>
        <taxon>Bacteria</taxon>
        <taxon>Bacillati</taxon>
        <taxon>Bacillota</taxon>
        <taxon>Bacilli</taxon>
        <taxon>Bacillales</taxon>
        <taxon>Bacillaceae</taxon>
        <taxon>Halobacillus</taxon>
    </lineage>
</organism>
<dbReference type="STRING" id="240303.SAMN05421677_11626"/>
<sequence length="64" mass="7643">MGKAAQHPSQQFHYIKNRIQMLNQVVSSMDAEDVDIEDFNRVLDMIEQLQVKMSRFKKDWEQES</sequence>
<dbReference type="NCBIfam" id="NF040878">
    <property type="entry name" value="SE1561_fam"/>
    <property type="match status" value="1"/>
</dbReference>
<dbReference type="Proteomes" id="UP000198860">
    <property type="component" value="Unassembled WGS sequence"/>
</dbReference>
<dbReference type="EMBL" id="FNIZ01000016">
    <property type="protein sequence ID" value="SDP32686.1"/>
    <property type="molecule type" value="Genomic_DNA"/>
</dbReference>
<dbReference type="InterPro" id="IPR047670">
    <property type="entry name" value="YfjT-like"/>
</dbReference>
<dbReference type="RefSeq" id="WP_089653614.1">
    <property type="nucleotide sequence ID" value="NZ_FNIZ01000016.1"/>
</dbReference>
<protein>
    <submittedName>
        <fullName evidence="1">Uncharacterized protein</fullName>
    </submittedName>
</protein>
<evidence type="ECO:0000313" key="2">
    <source>
        <dbReference type="Proteomes" id="UP000198860"/>
    </source>
</evidence>
<dbReference type="OrthoDB" id="2990422at2"/>
<evidence type="ECO:0000313" key="1">
    <source>
        <dbReference type="EMBL" id="SDP32686.1"/>
    </source>
</evidence>
<dbReference type="AlphaFoldDB" id="A0A1H0RUN1"/>
<name>A0A1H0RUN1_HALAD</name>
<gene>
    <name evidence="1" type="ORF">SAMN05421677_11626</name>
</gene>
<keyword evidence="2" id="KW-1185">Reference proteome</keyword>